<comment type="caution">
    <text evidence="2">The sequence shown here is derived from an EMBL/GenBank/DDBJ whole genome shotgun (WGS) entry which is preliminary data.</text>
</comment>
<evidence type="ECO:0000256" key="1">
    <source>
        <dbReference type="SAM" id="Phobius"/>
    </source>
</evidence>
<organism evidence="2 3">
    <name type="scientific">Camelimonas abortus</name>
    <dbReference type="NCBI Taxonomy" id="1017184"/>
    <lineage>
        <taxon>Bacteria</taxon>
        <taxon>Pseudomonadati</taxon>
        <taxon>Pseudomonadota</taxon>
        <taxon>Alphaproteobacteria</taxon>
        <taxon>Hyphomicrobiales</taxon>
        <taxon>Chelatococcaceae</taxon>
        <taxon>Camelimonas</taxon>
    </lineage>
</organism>
<dbReference type="RefSeq" id="WP_376829971.1">
    <property type="nucleotide sequence ID" value="NZ_JBHLWR010000006.1"/>
</dbReference>
<sequence length="344" mass="37234">MRTTSSSTSSSDRGGEEARRWRAFAWTFAGVAAGAFALAVAALLALDPYDTGRHGLFGRVGPHSGGAWRVNASRAADPAFNAAVIGNSRMQMLQPWTLDALTGLRFVNLAVPGSAPEEMRLVALAFLRNHPQTGALVMGVDEWWCEPQLRSREKFPAWLYSDDPVAYFTGLLRWQSLEMIPRRLARLLGRSPAARPDGYEDYTVHYARLTGAERAQRRMQDGSGPWDSDNPGARFPAVAVLADILAAAPAGAPVALVWPPTHVSRLPQPGSPAATTAALCRKALAEAAERRGRVVFVDWGGDLPVNRDSRNFHDETHYVRAVAERLSAAVGEALARLAQDAEGS</sequence>
<name>A0ABV7LC37_9HYPH</name>
<protein>
    <recommendedName>
        <fullName evidence="4">SGNH/GDSL hydrolase family protein</fullName>
    </recommendedName>
</protein>
<proteinExistence type="predicted"/>
<gene>
    <name evidence="2" type="ORF">ACFOEX_02255</name>
</gene>
<feature type="transmembrane region" description="Helical" evidence="1">
    <location>
        <begin position="21"/>
        <end position="46"/>
    </location>
</feature>
<keyword evidence="3" id="KW-1185">Reference proteome</keyword>
<keyword evidence="1" id="KW-0812">Transmembrane</keyword>
<dbReference type="EMBL" id="JBHRUV010000013">
    <property type="protein sequence ID" value="MFC3265183.1"/>
    <property type="molecule type" value="Genomic_DNA"/>
</dbReference>
<dbReference type="Proteomes" id="UP001595536">
    <property type="component" value="Unassembled WGS sequence"/>
</dbReference>
<reference evidence="3" key="1">
    <citation type="journal article" date="2019" name="Int. J. Syst. Evol. Microbiol.">
        <title>The Global Catalogue of Microorganisms (GCM) 10K type strain sequencing project: providing services to taxonomists for standard genome sequencing and annotation.</title>
        <authorList>
            <consortium name="The Broad Institute Genomics Platform"/>
            <consortium name="The Broad Institute Genome Sequencing Center for Infectious Disease"/>
            <person name="Wu L."/>
            <person name="Ma J."/>
        </authorList>
    </citation>
    <scope>NUCLEOTIDE SEQUENCE [LARGE SCALE GENOMIC DNA]</scope>
    <source>
        <strain evidence="3">CCM 7941</strain>
    </source>
</reference>
<keyword evidence="1" id="KW-1133">Transmembrane helix</keyword>
<evidence type="ECO:0000313" key="3">
    <source>
        <dbReference type="Proteomes" id="UP001595536"/>
    </source>
</evidence>
<evidence type="ECO:0008006" key="4">
    <source>
        <dbReference type="Google" id="ProtNLM"/>
    </source>
</evidence>
<accession>A0ABV7LC37</accession>
<keyword evidence="1" id="KW-0472">Membrane</keyword>
<evidence type="ECO:0000313" key="2">
    <source>
        <dbReference type="EMBL" id="MFC3265183.1"/>
    </source>
</evidence>